<dbReference type="PROSITE" id="PS00018">
    <property type="entry name" value="EF_HAND_1"/>
    <property type="match status" value="1"/>
</dbReference>
<dbReference type="Gene3D" id="1.10.238.10">
    <property type="entry name" value="EF-hand"/>
    <property type="match status" value="1"/>
</dbReference>
<organism evidence="2">
    <name type="scientific">hydrothermal vent metagenome</name>
    <dbReference type="NCBI Taxonomy" id="652676"/>
    <lineage>
        <taxon>unclassified sequences</taxon>
        <taxon>metagenomes</taxon>
        <taxon>ecological metagenomes</taxon>
    </lineage>
</organism>
<proteinExistence type="predicted"/>
<dbReference type="AlphaFoldDB" id="A0A3B0ZNR9"/>
<dbReference type="InterPro" id="IPR018247">
    <property type="entry name" value="EF_Hand_1_Ca_BS"/>
</dbReference>
<dbReference type="InterPro" id="IPR011992">
    <property type="entry name" value="EF-hand-dom_pair"/>
</dbReference>
<evidence type="ECO:0000313" key="2">
    <source>
        <dbReference type="EMBL" id="VAW89062.1"/>
    </source>
</evidence>
<gene>
    <name evidence="2" type="ORF">MNBD_GAMMA18-1535</name>
</gene>
<dbReference type="Pfam" id="PF13202">
    <property type="entry name" value="EF-hand_5"/>
    <property type="match status" value="2"/>
</dbReference>
<dbReference type="SUPFAM" id="SSF47473">
    <property type="entry name" value="EF-hand"/>
    <property type="match status" value="1"/>
</dbReference>
<reference evidence="2" key="1">
    <citation type="submission" date="2018-06" db="EMBL/GenBank/DDBJ databases">
        <authorList>
            <person name="Zhirakovskaya E."/>
        </authorList>
    </citation>
    <scope>NUCLEOTIDE SEQUENCE</scope>
</reference>
<dbReference type="GO" id="GO:0005509">
    <property type="term" value="F:calcium ion binding"/>
    <property type="evidence" value="ECO:0007669"/>
    <property type="project" value="InterPro"/>
</dbReference>
<sequence>MKNKWILIACAGTLFSSIALAEDMGGEQPTFANLDTDRNGTLSVEEAAANQQLAQEWRNLDTNSDGLLEEAEFSRFKMMEESE</sequence>
<accession>A0A3B0ZNR9</accession>
<name>A0A3B0ZNR9_9ZZZZ</name>
<feature type="domain" description="EF-hand" evidence="1">
    <location>
        <begin position="59"/>
        <end position="76"/>
    </location>
</feature>
<dbReference type="InterPro" id="IPR002048">
    <property type="entry name" value="EF_hand_dom"/>
</dbReference>
<evidence type="ECO:0000259" key="1">
    <source>
        <dbReference type="Pfam" id="PF13202"/>
    </source>
</evidence>
<dbReference type="EMBL" id="UOFP01000252">
    <property type="protein sequence ID" value="VAW89062.1"/>
    <property type="molecule type" value="Genomic_DNA"/>
</dbReference>
<protein>
    <recommendedName>
        <fullName evidence="1">EF-hand domain-containing protein</fullName>
    </recommendedName>
</protein>
<feature type="domain" description="EF-hand" evidence="1">
    <location>
        <begin position="30"/>
        <end position="46"/>
    </location>
</feature>